<feature type="compositionally biased region" description="Polar residues" evidence="1">
    <location>
        <begin position="157"/>
        <end position="171"/>
    </location>
</feature>
<reference evidence="2" key="1">
    <citation type="submission" date="2019-12" db="EMBL/GenBank/DDBJ databases">
        <title>Genome sequencing and annotation of Brassica cretica.</title>
        <authorList>
            <person name="Studholme D.J."/>
            <person name="Sarris P.F."/>
        </authorList>
    </citation>
    <scope>NUCLEOTIDE SEQUENCE</scope>
    <source>
        <strain evidence="2">PFS-102/07</strain>
        <tissue evidence="2">Leaf</tissue>
    </source>
</reference>
<feature type="compositionally biased region" description="Polar residues" evidence="1">
    <location>
        <begin position="245"/>
        <end position="257"/>
    </location>
</feature>
<feature type="region of interest" description="Disordered" evidence="1">
    <location>
        <begin position="1"/>
        <end position="49"/>
    </location>
</feature>
<name>A0A8S9IN94_BRACR</name>
<organism evidence="2">
    <name type="scientific">Brassica cretica</name>
    <name type="common">Mustard</name>
    <dbReference type="NCBI Taxonomy" id="69181"/>
    <lineage>
        <taxon>Eukaryota</taxon>
        <taxon>Viridiplantae</taxon>
        <taxon>Streptophyta</taxon>
        <taxon>Embryophyta</taxon>
        <taxon>Tracheophyta</taxon>
        <taxon>Spermatophyta</taxon>
        <taxon>Magnoliopsida</taxon>
        <taxon>eudicotyledons</taxon>
        <taxon>Gunneridae</taxon>
        <taxon>Pentapetalae</taxon>
        <taxon>rosids</taxon>
        <taxon>malvids</taxon>
        <taxon>Brassicales</taxon>
        <taxon>Brassicaceae</taxon>
        <taxon>Brassiceae</taxon>
        <taxon>Brassica</taxon>
    </lineage>
</organism>
<evidence type="ECO:0000313" key="2">
    <source>
        <dbReference type="EMBL" id="KAF2571358.1"/>
    </source>
</evidence>
<evidence type="ECO:0000256" key="1">
    <source>
        <dbReference type="SAM" id="MobiDB-lite"/>
    </source>
</evidence>
<dbReference type="EMBL" id="QGKY02001015">
    <property type="protein sequence ID" value="KAF2571358.1"/>
    <property type="molecule type" value="Genomic_DNA"/>
</dbReference>
<dbReference type="AlphaFoldDB" id="A0A8S9IN94"/>
<feature type="compositionally biased region" description="Polar residues" evidence="1">
    <location>
        <begin position="1"/>
        <end position="21"/>
    </location>
</feature>
<proteinExistence type="predicted"/>
<sequence length="381" mass="41685">MSQSSNQTTVSNIVGGSNNNKETLKRKRSTSIDVTEHTPSSYSSKKKCSKPGVLADITNTLPSMLGTPSTSGSCISKISTKGKGKVVAEDNKLKSNTRTKKCRKTLEQQFDGCVDDYSSCEDDEDQAFQCDYEGMNVLMKNLNYDCSSEESDNETINCNPISKDSNATQRSPDVLSKEGNQEINTQRTSSCAKMVKRTSSSAHMMKPTSSRKSRDSGNVKDQNALAKRLKSNSYKFMSQSSNQTTVSNIVGGSNNNKETLKRKRSTSIDVTEHTPSSYSSKKKCSKPGVLADITNTLPSMLGTPSTSGPCISKISTEGKGKVVAEDNKLKSNTRTKKCRKTLEQQFDGCVDDYSSCEDDEDQAFQCDYEVAKKVTQVTMKP</sequence>
<feature type="compositionally biased region" description="Polar residues" evidence="1">
    <location>
        <begin position="181"/>
        <end position="210"/>
    </location>
</feature>
<feature type="region of interest" description="Disordered" evidence="1">
    <location>
        <begin position="245"/>
        <end position="285"/>
    </location>
</feature>
<comment type="caution">
    <text evidence="2">The sequence shown here is derived from an EMBL/GenBank/DDBJ whole genome shotgun (WGS) entry which is preliminary data.</text>
</comment>
<gene>
    <name evidence="2" type="ORF">F2Q70_00003076</name>
</gene>
<protein>
    <submittedName>
        <fullName evidence="2">Uncharacterized protein</fullName>
    </submittedName>
</protein>
<accession>A0A8S9IN94</accession>
<feature type="region of interest" description="Disordered" evidence="1">
    <location>
        <begin position="157"/>
        <end position="221"/>
    </location>
</feature>